<feature type="chain" id="PRO_5021294834" description="Lipocalin-like domain-containing protein" evidence="1">
    <location>
        <begin position="21"/>
        <end position="262"/>
    </location>
</feature>
<organism evidence="2 3">
    <name type="scientific">Sphingomonas oligophenolica</name>
    <dbReference type="NCBI Taxonomy" id="301154"/>
    <lineage>
        <taxon>Bacteria</taxon>
        <taxon>Pseudomonadati</taxon>
        <taxon>Pseudomonadota</taxon>
        <taxon>Alphaproteobacteria</taxon>
        <taxon>Sphingomonadales</taxon>
        <taxon>Sphingomonadaceae</taxon>
        <taxon>Sphingomonas</taxon>
    </lineage>
</organism>
<dbReference type="RefSeq" id="WP_140869315.1">
    <property type="nucleotide sequence ID" value="NZ_RCZK01000004.1"/>
</dbReference>
<proteinExistence type="predicted"/>
<dbReference type="OrthoDB" id="5958677at2"/>
<evidence type="ECO:0000313" key="2">
    <source>
        <dbReference type="EMBL" id="TPG12988.1"/>
    </source>
</evidence>
<protein>
    <recommendedName>
        <fullName evidence="4">Lipocalin-like domain-containing protein</fullName>
    </recommendedName>
</protein>
<sequence>MKTSILCAVASLAIAAPALAAGPFDGTWKVNVASAKLSTKPEVWAIKDGVYTCSTCTPAIRVAADGKPHGVPGHDYFDTMAVTVVNPTTVHYLYARGGKTVNDSTNTLAPGGQKLMTSWTTSDNAKGETVKGKGVMARVSPAPAGTHPISGGWRQTNDVQLSDQVLTVKLAMAGNALTMTQPTGETYTATVGGAMAPIKGDPAHTMVKLTRAGPQTLVETDYRGGKPVSRFTMTPMPGGKTMKFVSTDLKANTTSEFTGIRQ</sequence>
<dbReference type="AlphaFoldDB" id="A0A502CJ75"/>
<keyword evidence="3" id="KW-1185">Reference proteome</keyword>
<dbReference type="EMBL" id="RCZK01000004">
    <property type="protein sequence ID" value="TPG12988.1"/>
    <property type="molecule type" value="Genomic_DNA"/>
</dbReference>
<accession>A0A502CJ75</accession>
<evidence type="ECO:0000256" key="1">
    <source>
        <dbReference type="SAM" id="SignalP"/>
    </source>
</evidence>
<evidence type="ECO:0008006" key="4">
    <source>
        <dbReference type="Google" id="ProtNLM"/>
    </source>
</evidence>
<comment type="caution">
    <text evidence="2">The sequence shown here is derived from an EMBL/GenBank/DDBJ whole genome shotgun (WGS) entry which is preliminary data.</text>
</comment>
<reference evidence="2 3" key="1">
    <citation type="journal article" date="2019" name="Environ. Microbiol.">
        <title>Species interactions and distinct microbial communities in high Arctic permafrost affected cryosols are associated with the CH4 and CO2 gas fluxes.</title>
        <authorList>
            <person name="Altshuler I."/>
            <person name="Hamel J."/>
            <person name="Turney S."/>
            <person name="Magnuson E."/>
            <person name="Levesque R."/>
            <person name="Greer C."/>
            <person name="Whyte L.G."/>
        </authorList>
    </citation>
    <scope>NUCLEOTIDE SEQUENCE [LARGE SCALE GENOMIC DNA]</scope>
    <source>
        <strain evidence="2 3">S5.1</strain>
    </source>
</reference>
<feature type="signal peptide" evidence="1">
    <location>
        <begin position="1"/>
        <end position="20"/>
    </location>
</feature>
<keyword evidence="1" id="KW-0732">Signal</keyword>
<gene>
    <name evidence="2" type="ORF">EAH84_06060</name>
</gene>
<name>A0A502CJ75_9SPHN</name>
<dbReference type="Proteomes" id="UP000318413">
    <property type="component" value="Unassembled WGS sequence"/>
</dbReference>
<evidence type="ECO:0000313" key="3">
    <source>
        <dbReference type="Proteomes" id="UP000318413"/>
    </source>
</evidence>